<feature type="region of interest" description="Disordered" evidence="1">
    <location>
        <begin position="82"/>
        <end position="101"/>
    </location>
</feature>
<dbReference type="Proteomes" id="UP000557344">
    <property type="component" value="Unassembled WGS sequence"/>
</dbReference>
<accession>A0A7W6VFF7</accession>
<dbReference type="RefSeq" id="WP_183844444.1">
    <property type="nucleotide sequence ID" value="NZ_JACIHU010000018.1"/>
</dbReference>
<evidence type="ECO:0000313" key="5">
    <source>
        <dbReference type="Proteomes" id="UP000523431"/>
    </source>
</evidence>
<feature type="chain" id="PRO_5036214394" evidence="2">
    <location>
        <begin position="23"/>
        <end position="101"/>
    </location>
</feature>
<dbReference type="AlphaFoldDB" id="A0A7W6VFF7"/>
<evidence type="ECO:0000256" key="1">
    <source>
        <dbReference type="SAM" id="MobiDB-lite"/>
    </source>
</evidence>
<evidence type="ECO:0000313" key="6">
    <source>
        <dbReference type="Proteomes" id="UP000557344"/>
    </source>
</evidence>
<keyword evidence="2" id="KW-0732">Signal</keyword>
<feature type="signal peptide" evidence="2">
    <location>
        <begin position="1"/>
        <end position="22"/>
    </location>
</feature>
<dbReference type="EMBL" id="JACIID010000018">
    <property type="protein sequence ID" value="MBB4539060.1"/>
    <property type="molecule type" value="Genomic_DNA"/>
</dbReference>
<evidence type="ECO:0000256" key="2">
    <source>
        <dbReference type="SAM" id="SignalP"/>
    </source>
</evidence>
<evidence type="ECO:0000313" key="3">
    <source>
        <dbReference type="EMBL" id="MBB4483231.1"/>
    </source>
</evidence>
<dbReference type="EMBL" id="JACIHU010000018">
    <property type="protein sequence ID" value="MBB4483231.1"/>
    <property type="molecule type" value="Genomic_DNA"/>
</dbReference>
<organism evidence="3 6">
    <name type="scientific">Rhizobium etli</name>
    <dbReference type="NCBI Taxonomy" id="29449"/>
    <lineage>
        <taxon>Bacteria</taxon>
        <taxon>Pseudomonadati</taxon>
        <taxon>Pseudomonadota</taxon>
        <taxon>Alphaproteobacteria</taxon>
        <taxon>Hyphomicrobiales</taxon>
        <taxon>Rhizobiaceae</taxon>
        <taxon>Rhizobium/Agrobacterium group</taxon>
        <taxon>Rhizobium</taxon>
    </lineage>
</organism>
<protein>
    <submittedName>
        <fullName evidence="3">Uncharacterized protein</fullName>
    </submittedName>
</protein>
<name>A0A7W6VFF7_RHIET</name>
<gene>
    <name evidence="3" type="ORF">GGE46_005852</name>
    <name evidence="4" type="ORF">GGE57_005849</name>
</gene>
<comment type="caution">
    <text evidence="3">The sequence shown here is derived from an EMBL/GenBank/DDBJ whole genome shotgun (WGS) entry which is preliminary data.</text>
</comment>
<proteinExistence type="predicted"/>
<dbReference type="Proteomes" id="UP000523431">
    <property type="component" value="Unassembled WGS sequence"/>
</dbReference>
<sequence length="101" mass="10467">MLTGLAAATALPTLLSSTFVHAQSHSPAMGDAEKKHAEDTKKVGSLSLAISRVATEKASDGMVKSFAKWEVAEQETITDIYPEVHGDGRKGGGSAEAAVGR</sequence>
<evidence type="ECO:0000313" key="4">
    <source>
        <dbReference type="EMBL" id="MBB4539060.1"/>
    </source>
</evidence>
<reference evidence="5 6" key="1">
    <citation type="submission" date="2020-08" db="EMBL/GenBank/DDBJ databases">
        <title>Genomic Encyclopedia of Type Strains, Phase IV (KMG-V): Genome sequencing to study the core and pangenomes of soil and plant-associated prokaryotes.</title>
        <authorList>
            <person name="Whitman W."/>
        </authorList>
    </citation>
    <scope>NUCLEOTIDE SEQUENCE [LARGE SCALE GENOMIC DNA]</scope>
    <source>
        <strain evidence="3 6">SEMIA 471</strain>
        <strain evidence="4 5">SEMIA 489</strain>
    </source>
</reference>